<dbReference type="RefSeq" id="XP_067764829.1">
    <property type="nucleotide sequence ID" value="XM_067907855.1"/>
</dbReference>
<dbReference type="AlphaFoldDB" id="A0A9P8RYW2"/>
<dbReference type="EMBL" id="AUWU02000004">
    <property type="protein sequence ID" value="KAH0574056.1"/>
    <property type="molecule type" value="Genomic_DNA"/>
</dbReference>
<sequence>MAQVQRSQLMAIRDPTSKKLGYIPATVTDFDATGITLQYQDKHSKFQLITVRPEEAYAFHRPSEQIGQGTVVYAPWYDSSAKVFCYPLYEATTLARFEPSQPSSLLRVKFKGERSDTFVDAKWVLVAPQ</sequence>
<dbReference type="GeneID" id="94298017"/>
<keyword evidence="2" id="KW-1185">Reference proteome</keyword>
<reference evidence="1 2" key="1">
    <citation type="journal article" date="2014" name="PLoS Genet.">
        <title>The Genome of Spironucleus salmonicida Highlights a Fish Pathogen Adapted to Fluctuating Environments.</title>
        <authorList>
            <person name="Xu F."/>
            <person name="Jerlstrom-Hultqvist J."/>
            <person name="Einarsson E."/>
            <person name="Astvaldsson A."/>
            <person name="Svard S.G."/>
            <person name="Andersson J.O."/>
        </authorList>
    </citation>
    <scope>NUCLEOTIDE SEQUENCE [LARGE SCALE GENOMIC DNA]</scope>
    <source>
        <strain evidence="1 2">ATCC 50377</strain>
    </source>
</reference>
<evidence type="ECO:0000313" key="1">
    <source>
        <dbReference type="EMBL" id="KAH0574056.1"/>
    </source>
</evidence>
<name>A0A9P8RYW2_9EUKA</name>
<dbReference type="Proteomes" id="UP000018208">
    <property type="component" value="Unassembled WGS sequence"/>
</dbReference>
<comment type="caution">
    <text evidence="1">The sequence shown here is derived from an EMBL/GenBank/DDBJ whole genome shotgun (WGS) entry which is preliminary data.</text>
</comment>
<protein>
    <submittedName>
        <fullName evidence="1">Uncharacterized protein</fullName>
    </submittedName>
</protein>
<evidence type="ECO:0000313" key="2">
    <source>
        <dbReference type="Proteomes" id="UP000018208"/>
    </source>
</evidence>
<dbReference type="KEGG" id="ssao:94298017"/>
<organism evidence="1 2">
    <name type="scientific">Spironucleus salmonicida</name>
    <dbReference type="NCBI Taxonomy" id="348837"/>
    <lineage>
        <taxon>Eukaryota</taxon>
        <taxon>Metamonada</taxon>
        <taxon>Diplomonadida</taxon>
        <taxon>Hexamitidae</taxon>
        <taxon>Hexamitinae</taxon>
        <taxon>Spironucleus</taxon>
    </lineage>
</organism>
<gene>
    <name evidence="1" type="ORF">SS50377_23994</name>
</gene>
<accession>A0A9P8RYW2</accession>
<proteinExistence type="predicted"/>